<feature type="non-terminal residue" evidence="1">
    <location>
        <position position="1"/>
    </location>
</feature>
<reference evidence="1" key="1">
    <citation type="journal article" date="2014" name="Front. Microbiol.">
        <title>High frequency of phylogenetically diverse reductive dehalogenase-homologous genes in deep subseafloor sedimentary metagenomes.</title>
        <authorList>
            <person name="Kawai M."/>
            <person name="Futagami T."/>
            <person name="Toyoda A."/>
            <person name="Takaki Y."/>
            <person name="Nishi S."/>
            <person name="Hori S."/>
            <person name="Arai W."/>
            <person name="Tsubouchi T."/>
            <person name="Morono Y."/>
            <person name="Uchiyama I."/>
            <person name="Ito T."/>
            <person name="Fujiyama A."/>
            <person name="Inagaki F."/>
            <person name="Takami H."/>
        </authorList>
    </citation>
    <scope>NUCLEOTIDE SEQUENCE</scope>
    <source>
        <strain evidence="1">Expedition CK06-06</strain>
    </source>
</reference>
<comment type="caution">
    <text evidence="1">The sequence shown here is derived from an EMBL/GenBank/DDBJ whole genome shotgun (WGS) entry which is preliminary data.</text>
</comment>
<sequence length="137" mass="15968">LTSLITDNITELLVKIMEFTHTRQKILTQNIINVNNPGFVPKELAVNEFSGLLNNAIDEHIRNQRLLLRDTENIKFGVKGSFEVKPMVDEHSKELFEENRDEYLELQITRLLENSLNQRVAAELLRQRQKTISTDYC</sequence>
<name>X0TMS3_9ZZZZ</name>
<organism evidence="1">
    <name type="scientific">marine sediment metagenome</name>
    <dbReference type="NCBI Taxonomy" id="412755"/>
    <lineage>
        <taxon>unclassified sequences</taxon>
        <taxon>metagenomes</taxon>
        <taxon>ecological metagenomes</taxon>
    </lineage>
</organism>
<dbReference type="EMBL" id="BARS01016667">
    <property type="protein sequence ID" value="GAF89427.1"/>
    <property type="molecule type" value="Genomic_DNA"/>
</dbReference>
<accession>X0TMS3</accession>
<evidence type="ECO:0000313" key="1">
    <source>
        <dbReference type="EMBL" id="GAF89427.1"/>
    </source>
</evidence>
<proteinExistence type="predicted"/>
<gene>
    <name evidence="1" type="ORF">S01H1_27383</name>
</gene>
<protein>
    <recommendedName>
        <fullName evidence="2">Flagellar basal body rod protein N-terminal domain-containing protein</fullName>
    </recommendedName>
</protein>
<evidence type="ECO:0008006" key="2">
    <source>
        <dbReference type="Google" id="ProtNLM"/>
    </source>
</evidence>
<dbReference type="AlphaFoldDB" id="X0TMS3"/>